<dbReference type="EMBL" id="FN692037">
    <property type="protein sequence ID" value="CBL49610.1"/>
    <property type="molecule type" value="Genomic_DNA"/>
</dbReference>
<accession>D5H0S5</accession>
<dbReference type="HOGENOM" id="CLU_2617517_0_0_9"/>
<sequence length="78" mass="8815">MEINKILKALNKVGIRVAFCIDEVSNTPTIQKLAEEFNDWSLNNYQVSVIMTGLLSEVAELSGTHNLTFLVRTDRFDV</sequence>
<reference evidence="1 2" key="1">
    <citation type="journal article" date="2010" name="J. Bacteriol.">
        <title>Genome sequence of Lactobacillus crispatus ST1.</title>
        <authorList>
            <person name="Ojala T."/>
            <person name="Kuparinen V."/>
            <person name="Koskinen J.P."/>
            <person name="Alatalo E."/>
            <person name="Holm L."/>
            <person name="Auvinen P."/>
            <person name="Edelman S."/>
            <person name="Westerlund-Wikstrom B."/>
            <person name="Korhonen T.K."/>
            <person name="Paulin L."/>
            <person name="Kankainen M."/>
        </authorList>
    </citation>
    <scope>NUCLEOTIDE SEQUENCE [LARGE SCALE GENOMIC DNA]</scope>
    <source>
        <strain evidence="1 2">ST1</strain>
    </source>
</reference>
<proteinExistence type="predicted"/>
<dbReference type="AlphaFoldDB" id="D5H0S5"/>
<evidence type="ECO:0000313" key="2">
    <source>
        <dbReference type="Proteomes" id="UP000002371"/>
    </source>
</evidence>
<reference key="2">
    <citation type="submission" date="2010-03" db="EMBL/GenBank/DDBJ databases">
        <title>Genome Sequence of Lactobacillus crispatus ST1.</title>
        <authorList>
            <person name="Ojala T."/>
            <person name="Kuparinen V."/>
            <person name="Koskinen J.P."/>
            <person name="Alatalo E."/>
            <person name="Holm L."/>
            <person name="Auvinen P."/>
            <person name="Edelman S."/>
            <person name="Westerlund-Wikstroem B."/>
            <person name="Korhonen T.K."/>
            <person name="Paulin L."/>
            <person name="Kankainen M."/>
        </authorList>
    </citation>
    <scope>NUCLEOTIDE SEQUENCE</scope>
    <source>
        <strain>ST1</strain>
    </source>
</reference>
<organism evidence="1 2">
    <name type="scientific">Lactobacillus crispatus (strain ST1)</name>
    <dbReference type="NCBI Taxonomy" id="748671"/>
    <lineage>
        <taxon>Bacteria</taxon>
        <taxon>Bacillati</taxon>
        <taxon>Bacillota</taxon>
        <taxon>Bacilli</taxon>
        <taxon>Lactobacillales</taxon>
        <taxon>Lactobacillaceae</taxon>
        <taxon>Lactobacillus</taxon>
    </lineage>
</organism>
<protein>
    <submittedName>
        <fullName evidence="1">Uncharacterized protein</fullName>
    </submittedName>
</protein>
<name>D5H0S5_LACCS</name>
<gene>
    <name evidence="1" type="ordered locus">LCRIS_00163</name>
</gene>
<dbReference type="Proteomes" id="UP000002371">
    <property type="component" value="Chromosome"/>
</dbReference>
<dbReference type="KEGG" id="lcr:LCRIS_00163"/>
<evidence type="ECO:0000313" key="1">
    <source>
        <dbReference type="EMBL" id="CBL49610.1"/>
    </source>
</evidence>
<dbReference type="RefSeq" id="WP_013085711.1">
    <property type="nucleotide sequence ID" value="NC_014106.1"/>
</dbReference>